<gene>
    <name evidence="2" type="ORF">DFH94DRAFT_737572</name>
</gene>
<comment type="caution">
    <text evidence="2">The sequence shown here is derived from an EMBL/GenBank/DDBJ whole genome shotgun (WGS) entry which is preliminary data.</text>
</comment>
<sequence length="119" mass="13137">MSQHSPAMRVGGRRLSLPSRARANTQVDETVVASPGEPADYPRPSAPGTEPAVAVEHARNDEEAPPKKERRKSHGAHDNERRLRENPQRRADENWQHRELGGASRINARISQPGGKIAI</sequence>
<dbReference type="EMBL" id="WHVB01000007">
    <property type="protein sequence ID" value="KAF8481041.1"/>
    <property type="molecule type" value="Genomic_DNA"/>
</dbReference>
<accession>A0A9P5T9J5</accession>
<name>A0A9P5T9J5_9AGAM</name>
<keyword evidence="3" id="KW-1185">Reference proteome</keyword>
<dbReference type="AlphaFoldDB" id="A0A9P5T9J5"/>
<feature type="compositionally biased region" description="Basic and acidic residues" evidence="1">
    <location>
        <begin position="75"/>
        <end position="100"/>
    </location>
</feature>
<evidence type="ECO:0000313" key="3">
    <source>
        <dbReference type="Proteomes" id="UP000759537"/>
    </source>
</evidence>
<reference evidence="2" key="1">
    <citation type="submission" date="2019-10" db="EMBL/GenBank/DDBJ databases">
        <authorList>
            <consortium name="DOE Joint Genome Institute"/>
            <person name="Kuo A."/>
            <person name="Miyauchi S."/>
            <person name="Kiss E."/>
            <person name="Drula E."/>
            <person name="Kohler A."/>
            <person name="Sanchez-Garcia M."/>
            <person name="Andreopoulos B."/>
            <person name="Barry K.W."/>
            <person name="Bonito G."/>
            <person name="Buee M."/>
            <person name="Carver A."/>
            <person name="Chen C."/>
            <person name="Cichocki N."/>
            <person name="Clum A."/>
            <person name="Culley D."/>
            <person name="Crous P.W."/>
            <person name="Fauchery L."/>
            <person name="Girlanda M."/>
            <person name="Hayes R."/>
            <person name="Keri Z."/>
            <person name="LaButti K."/>
            <person name="Lipzen A."/>
            <person name="Lombard V."/>
            <person name="Magnuson J."/>
            <person name="Maillard F."/>
            <person name="Morin E."/>
            <person name="Murat C."/>
            <person name="Nolan M."/>
            <person name="Ohm R."/>
            <person name="Pangilinan J."/>
            <person name="Pereira M."/>
            <person name="Perotto S."/>
            <person name="Peter M."/>
            <person name="Riley R."/>
            <person name="Sitrit Y."/>
            <person name="Stielow B."/>
            <person name="Szollosi G."/>
            <person name="Zifcakova L."/>
            <person name="Stursova M."/>
            <person name="Spatafora J.W."/>
            <person name="Tedersoo L."/>
            <person name="Vaario L.-M."/>
            <person name="Yamada A."/>
            <person name="Yan M."/>
            <person name="Wang P."/>
            <person name="Xu J."/>
            <person name="Bruns T."/>
            <person name="Baldrian P."/>
            <person name="Vilgalys R."/>
            <person name="Henrissat B."/>
            <person name="Grigoriev I.V."/>
            <person name="Hibbett D."/>
            <person name="Nagy L.G."/>
            <person name="Martin F.M."/>
        </authorList>
    </citation>
    <scope>NUCLEOTIDE SEQUENCE</scope>
    <source>
        <strain evidence="2">Prilba</strain>
    </source>
</reference>
<proteinExistence type="predicted"/>
<organism evidence="2 3">
    <name type="scientific">Russula ochroleuca</name>
    <dbReference type="NCBI Taxonomy" id="152965"/>
    <lineage>
        <taxon>Eukaryota</taxon>
        <taxon>Fungi</taxon>
        <taxon>Dikarya</taxon>
        <taxon>Basidiomycota</taxon>
        <taxon>Agaricomycotina</taxon>
        <taxon>Agaricomycetes</taxon>
        <taxon>Russulales</taxon>
        <taxon>Russulaceae</taxon>
        <taxon>Russula</taxon>
    </lineage>
</organism>
<dbReference type="OrthoDB" id="3228420at2759"/>
<feature type="region of interest" description="Disordered" evidence="1">
    <location>
        <begin position="1"/>
        <end position="119"/>
    </location>
</feature>
<protein>
    <submittedName>
        <fullName evidence="2">Uncharacterized protein</fullName>
    </submittedName>
</protein>
<reference evidence="2" key="2">
    <citation type="journal article" date="2020" name="Nat. Commun.">
        <title>Large-scale genome sequencing of mycorrhizal fungi provides insights into the early evolution of symbiotic traits.</title>
        <authorList>
            <person name="Miyauchi S."/>
            <person name="Kiss E."/>
            <person name="Kuo A."/>
            <person name="Drula E."/>
            <person name="Kohler A."/>
            <person name="Sanchez-Garcia M."/>
            <person name="Morin E."/>
            <person name="Andreopoulos B."/>
            <person name="Barry K.W."/>
            <person name="Bonito G."/>
            <person name="Buee M."/>
            <person name="Carver A."/>
            <person name="Chen C."/>
            <person name="Cichocki N."/>
            <person name="Clum A."/>
            <person name="Culley D."/>
            <person name="Crous P.W."/>
            <person name="Fauchery L."/>
            <person name="Girlanda M."/>
            <person name="Hayes R.D."/>
            <person name="Keri Z."/>
            <person name="LaButti K."/>
            <person name="Lipzen A."/>
            <person name="Lombard V."/>
            <person name="Magnuson J."/>
            <person name="Maillard F."/>
            <person name="Murat C."/>
            <person name="Nolan M."/>
            <person name="Ohm R.A."/>
            <person name="Pangilinan J."/>
            <person name="Pereira M.F."/>
            <person name="Perotto S."/>
            <person name="Peter M."/>
            <person name="Pfister S."/>
            <person name="Riley R."/>
            <person name="Sitrit Y."/>
            <person name="Stielow J.B."/>
            <person name="Szollosi G."/>
            <person name="Zifcakova L."/>
            <person name="Stursova M."/>
            <person name="Spatafora J.W."/>
            <person name="Tedersoo L."/>
            <person name="Vaario L.M."/>
            <person name="Yamada A."/>
            <person name="Yan M."/>
            <person name="Wang P."/>
            <person name="Xu J."/>
            <person name="Bruns T."/>
            <person name="Baldrian P."/>
            <person name="Vilgalys R."/>
            <person name="Dunand C."/>
            <person name="Henrissat B."/>
            <person name="Grigoriev I.V."/>
            <person name="Hibbett D."/>
            <person name="Nagy L.G."/>
            <person name="Martin F.M."/>
        </authorList>
    </citation>
    <scope>NUCLEOTIDE SEQUENCE</scope>
    <source>
        <strain evidence="2">Prilba</strain>
    </source>
</reference>
<evidence type="ECO:0000256" key="1">
    <source>
        <dbReference type="SAM" id="MobiDB-lite"/>
    </source>
</evidence>
<feature type="compositionally biased region" description="Basic and acidic residues" evidence="1">
    <location>
        <begin position="56"/>
        <end position="67"/>
    </location>
</feature>
<evidence type="ECO:0000313" key="2">
    <source>
        <dbReference type="EMBL" id="KAF8481041.1"/>
    </source>
</evidence>
<dbReference type="Proteomes" id="UP000759537">
    <property type="component" value="Unassembled WGS sequence"/>
</dbReference>